<sequence>MIGLIGDDTYGVYSQLDTVIEQANEGNDRVLTFAGYALTAGASVETLSTAINSGTDPIQLTGNEISQFIIGNFGANTIDGRGGGDAMIGLGGNDVYYVSGRTDFVIETANGGNDVVYARGDFVLNAGSSVETIAVATSARNVALSIGGNELAQSISGGNGADTLNGGGGADTLIGGLGDDTYRLFGGETVIEDFGGGYDRVFTGGSFALPEQTARQVPSVEFISTAVNADTEAINLAGSLVAQTMIGNYGNNVIDGRGGHDTLIGLRGDDGYRVYGYGEAVIENAGEGSDTVFASSNYTLNAGASVETLSPANNGVRGFINLTGNEFAQTIIGDFGDNVLDGGGGNDTLLGLQGNDVFRLTTAPGTGNIITLADFGNGADRIRLDLNRFAGLTSGALASTAIAIGAAAADADDRIIYNAATGALSFDSDGIGSAAAIQFAILPTGLSATQIVVDVANIINPTGVVTLAEGGPAYLVGGATGAGVDLAATYPSATSFVIGTGGLGAPTDVVFGPNSIGVPVTFSSSRSVGAFDFSQLATGLRLTPSTDFATTAGQTIIAYPPVSGSSGAVGPSAVTATAFDDYIDASRRAAEGSSPGDLRFGPTLYGGAGNDTLIGGYRMDGGAGDDLLVSSLNGIMVGGAGADTFRIGVDTRYLGQQRAPNTLLDFNPAEDRIELIKSSSATSLTTLLTPGALPANQFTTDATAYSPGMETLFYDRMTGDLSFYSYLGNGPAFRVIAQLPTDLDLTAANFTVVGP</sequence>
<dbReference type="InterPro" id="IPR018511">
    <property type="entry name" value="Hemolysin-typ_Ca-bd_CS"/>
</dbReference>
<proteinExistence type="predicted"/>
<comment type="caution">
    <text evidence="3">The sequence shown here is derived from an EMBL/GenBank/DDBJ whole genome shotgun (WGS) entry which is preliminary data.</text>
</comment>
<gene>
    <name evidence="3" type="ORF">GGQ80_002526</name>
</gene>
<evidence type="ECO:0000313" key="3">
    <source>
        <dbReference type="EMBL" id="MBB4154610.1"/>
    </source>
</evidence>
<dbReference type="PROSITE" id="PS00330">
    <property type="entry name" value="HEMOLYSIN_CALCIUM"/>
    <property type="match status" value="1"/>
</dbReference>
<protein>
    <submittedName>
        <fullName evidence="3">Ca2+-binding RTX toxin-like protein</fullName>
    </submittedName>
</protein>
<dbReference type="GO" id="GO:0005576">
    <property type="term" value="C:extracellular region"/>
    <property type="evidence" value="ECO:0007669"/>
    <property type="project" value="UniProtKB-SubCell"/>
</dbReference>
<dbReference type="AlphaFoldDB" id="A0A840F9G5"/>
<dbReference type="InterPro" id="IPR001343">
    <property type="entry name" value="Hemolysn_Ca-bd"/>
</dbReference>
<dbReference type="InterPro" id="IPR011049">
    <property type="entry name" value="Serralysin-like_metalloprot_C"/>
</dbReference>
<keyword evidence="2" id="KW-0964">Secreted</keyword>
<evidence type="ECO:0000256" key="2">
    <source>
        <dbReference type="ARBA" id="ARBA00022525"/>
    </source>
</evidence>
<dbReference type="GO" id="GO:0005509">
    <property type="term" value="F:calcium ion binding"/>
    <property type="evidence" value="ECO:0007669"/>
    <property type="project" value="InterPro"/>
</dbReference>
<dbReference type="Gene3D" id="2.150.10.10">
    <property type="entry name" value="Serralysin-like metalloprotease, C-terminal"/>
    <property type="match status" value="3"/>
</dbReference>
<accession>A0A840F9G5</accession>
<evidence type="ECO:0000313" key="4">
    <source>
        <dbReference type="Proteomes" id="UP000529795"/>
    </source>
</evidence>
<keyword evidence="4" id="KW-1185">Reference proteome</keyword>
<dbReference type="PRINTS" id="PR00313">
    <property type="entry name" value="CABNDNGRPT"/>
</dbReference>
<organism evidence="3 4">
    <name type="scientific">Sphingomonas jinjuensis</name>
    <dbReference type="NCBI Taxonomy" id="535907"/>
    <lineage>
        <taxon>Bacteria</taxon>
        <taxon>Pseudomonadati</taxon>
        <taxon>Pseudomonadota</taxon>
        <taxon>Alphaproteobacteria</taxon>
        <taxon>Sphingomonadales</taxon>
        <taxon>Sphingomonadaceae</taxon>
        <taxon>Sphingomonas</taxon>
    </lineage>
</organism>
<comment type="subcellular location">
    <subcellularLocation>
        <location evidence="1">Secreted</location>
    </subcellularLocation>
</comment>
<dbReference type="EMBL" id="JACIEV010000007">
    <property type="protein sequence ID" value="MBB4154610.1"/>
    <property type="molecule type" value="Genomic_DNA"/>
</dbReference>
<dbReference type="Proteomes" id="UP000529795">
    <property type="component" value="Unassembled WGS sequence"/>
</dbReference>
<dbReference type="PANTHER" id="PTHR38340:SF1">
    <property type="entry name" value="S-LAYER PROTEIN"/>
    <property type="match status" value="1"/>
</dbReference>
<name>A0A840F9G5_9SPHN</name>
<reference evidence="3 4" key="1">
    <citation type="submission" date="2020-08" db="EMBL/GenBank/DDBJ databases">
        <title>Genomic Encyclopedia of Type Strains, Phase IV (KMG-IV): sequencing the most valuable type-strain genomes for metagenomic binning, comparative biology and taxonomic classification.</title>
        <authorList>
            <person name="Goeker M."/>
        </authorList>
    </citation>
    <scope>NUCLEOTIDE SEQUENCE [LARGE SCALE GENOMIC DNA]</scope>
    <source>
        <strain evidence="3 4">YC6723</strain>
    </source>
</reference>
<dbReference type="Pfam" id="PF00353">
    <property type="entry name" value="HemolysinCabind"/>
    <property type="match status" value="5"/>
</dbReference>
<dbReference type="PANTHER" id="PTHR38340">
    <property type="entry name" value="S-LAYER PROTEIN"/>
    <property type="match status" value="1"/>
</dbReference>
<dbReference type="InterPro" id="IPR050557">
    <property type="entry name" value="RTX_toxin/Mannuronan_C5-epim"/>
</dbReference>
<evidence type="ECO:0000256" key="1">
    <source>
        <dbReference type="ARBA" id="ARBA00004613"/>
    </source>
</evidence>
<dbReference type="SUPFAM" id="SSF51120">
    <property type="entry name" value="beta-Roll"/>
    <property type="match status" value="3"/>
</dbReference>